<dbReference type="Pfam" id="PF02518">
    <property type="entry name" value="HATPase_c"/>
    <property type="match status" value="1"/>
</dbReference>
<dbReference type="Pfam" id="PF07494">
    <property type="entry name" value="Reg_prop"/>
    <property type="match status" value="6"/>
</dbReference>
<keyword evidence="9" id="KW-0067">ATP-binding</keyword>
<name>A0A8A4TJP0_SULCO</name>
<dbReference type="InterPro" id="IPR015943">
    <property type="entry name" value="WD40/YVTN_repeat-like_dom_sf"/>
</dbReference>
<dbReference type="SUPFAM" id="SSF55874">
    <property type="entry name" value="ATPase domain of HSP90 chaperone/DNA topoisomerase II/histidine kinase"/>
    <property type="match status" value="1"/>
</dbReference>
<dbReference type="InterPro" id="IPR036097">
    <property type="entry name" value="HisK_dim/P_sf"/>
</dbReference>
<dbReference type="Gene3D" id="3.30.450.40">
    <property type="match status" value="1"/>
</dbReference>
<dbReference type="KEGG" id="scor:J3U87_26085"/>
<dbReference type="Gene3D" id="2.130.10.10">
    <property type="entry name" value="YVTN repeat-like/Quinoprotein amine dehydrogenase"/>
    <property type="match status" value="2"/>
</dbReference>
<dbReference type="PANTHER" id="PTHR43547">
    <property type="entry name" value="TWO-COMPONENT HISTIDINE KINASE"/>
    <property type="match status" value="1"/>
</dbReference>
<evidence type="ECO:0000313" key="14">
    <source>
        <dbReference type="Proteomes" id="UP000663929"/>
    </source>
</evidence>
<evidence type="ECO:0000256" key="8">
    <source>
        <dbReference type="ARBA" id="ARBA00022777"/>
    </source>
</evidence>
<accession>A0A8A4TJP0</accession>
<evidence type="ECO:0000256" key="1">
    <source>
        <dbReference type="ARBA" id="ARBA00000085"/>
    </source>
</evidence>
<protein>
    <recommendedName>
        <fullName evidence="3">histidine kinase</fullName>
        <ecNumber evidence="3">2.7.13.3</ecNumber>
    </recommendedName>
</protein>
<keyword evidence="5" id="KW-0597">Phosphoprotein</keyword>
<dbReference type="InterPro" id="IPR013783">
    <property type="entry name" value="Ig-like_fold"/>
</dbReference>
<evidence type="ECO:0000256" key="4">
    <source>
        <dbReference type="ARBA" id="ARBA00022475"/>
    </source>
</evidence>
<keyword evidence="6" id="KW-0808">Transferase</keyword>
<comment type="subcellular location">
    <subcellularLocation>
        <location evidence="2">Cell membrane</location>
    </subcellularLocation>
</comment>
<feature type="domain" description="Histidine kinase" evidence="12">
    <location>
        <begin position="1030"/>
        <end position="1251"/>
    </location>
</feature>
<dbReference type="InterPro" id="IPR005467">
    <property type="entry name" value="His_kinase_dom"/>
</dbReference>
<evidence type="ECO:0000256" key="7">
    <source>
        <dbReference type="ARBA" id="ARBA00022741"/>
    </source>
</evidence>
<dbReference type="Gene3D" id="2.60.40.10">
    <property type="entry name" value="Immunoglobulins"/>
    <property type="match status" value="1"/>
</dbReference>
<dbReference type="InterPro" id="IPR011110">
    <property type="entry name" value="Reg_prop"/>
</dbReference>
<dbReference type="InterPro" id="IPR036890">
    <property type="entry name" value="HATPase_C_sf"/>
</dbReference>
<comment type="catalytic activity">
    <reaction evidence="1">
        <text>ATP + protein L-histidine = ADP + protein N-phospho-L-histidine.</text>
        <dbReference type="EC" id="2.7.13.3"/>
    </reaction>
</comment>
<proteinExistence type="predicted"/>
<dbReference type="EMBL" id="CP071793">
    <property type="protein sequence ID" value="QTD49071.1"/>
    <property type="molecule type" value="Genomic_DNA"/>
</dbReference>
<dbReference type="SMART" id="SM00388">
    <property type="entry name" value="HisKA"/>
    <property type="match status" value="1"/>
</dbReference>
<dbReference type="SUPFAM" id="SSF55781">
    <property type="entry name" value="GAF domain-like"/>
    <property type="match status" value="1"/>
</dbReference>
<dbReference type="InterPro" id="IPR003594">
    <property type="entry name" value="HATPase_dom"/>
</dbReference>
<evidence type="ECO:0000256" key="2">
    <source>
        <dbReference type="ARBA" id="ARBA00004236"/>
    </source>
</evidence>
<keyword evidence="10" id="KW-0902">Two-component regulatory system</keyword>
<organism evidence="13 14">
    <name type="scientific">Sulfidibacter corallicola</name>
    <dbReference type="NCBI Taxonomy" id="2818388"/>
    <lineage>
        <taxon>Bacteria</taxon>
        <taxon>Pseudomonadati</taxon>
        <taxon>Acidobacteriota</taxon>
        <taxon>Holophagae</taxon>
        <taxon>Acanthopleuribacterales</taxon>
        <taxon>Acanthopleuribacteraceae</taxon>
        <taxon>Sulfidibacter</taxon>
    </lineage>
</organism>
<dbReference type="AlphaFoldDB" id="A0A8A4TJP0"/>
<gene>
    <name evidence="13" type="ORF">J3U87_26085</name>
</gene>
<dbReference type="InterPro" id="IPR003661">
    <property type="entry name" value="HisK_dim/P_dom"/>
</dbReference>
<evidence type="ECO:0000256" key="3">
    <source>
        <dbReference type="ARBA" id="ARBA00012438"/>
    </source>
</evidence>
<dbReference type="GO" id="GO:0000155">
    <property type="term" value="F:phosphorelay sensor kinase activity"/>
    <property type="evidence" value="ECO:0007669"/>
    <property type="project" value="InterPro"/>
</dbReference>
<dbReference type="SUPFAM" id="SSF47384">
    <property type="entry name" value="Homodimeric domain of signal transducing histidine kinase"/>
    <property type="match status" value="1"/>
</dbReference>
<evidence type="ECO:0000313" key="13">
    <source>
        <dbReference type="EMBL" id="QTD49071.1"/>
    </source>
</evidence>
<dbReference type="FunFam" id="3.30.565.10:FF:000023">
    <property type="entry name" value="PAS domain-containing sensor histidine kinase"/>
    <property type="match status" value="1"/>
</dbReference>
<evidence type="ECO:0000256" key="11">
    <source>
        <dbReference type="ARBA" id="ARBA00023136"/>
    </source>
</evidence>
<evidence type="ECO:0000256" key="5">
    <source>
        <dbReference type="ARBA" id="ARBA00022553"/>
    </source>
</evidence>
<reference evidence="13" key="1">
    <citation type="submission" date="2021-03" db="EMBL/GenBank/DDBJ databases">
        <title>Acanthopleuribacteraceae sp. M133.</title>
        <authorList>
            <person name="Wang G."/>
        </authorList>
    </citation>
    <scope>NUCLEOTIDE SEQUENCE</scope>
    <source>
        <strain evidence="13">M133</strain>
    </source>
</reference>
<keyword evidence="11" id="KW-0472">Membrane</keyword>
<dbReference type="SUPFAM" id="SSF63829">
    <property type="entry name" value="Calcium-dependent phosphotriesterase"/>
    <property type="match status" value="2"/>
</dbReference>
<keyword evidence="4" id="KW-1003">Cell membrane</keyword>
<dbReference type="CDD" id="cd00082">
    <property type="entry name" value="HisKA"/>
    <property type="match status" value="1"/>
</dbReference>
<evidence type="ECO:0000256" key="10">
    <source>
        <dbReference type="ARBA" id="ARBA00023012"/>
    </source>
</evidence>
<dbReference type="SMART" id="SM00387">
    <property type="entry name" value="HATPase_c"/>
    <property type="match status" value="1"/>
</dbReference>
<dbReference type="PANTHER" id="PTHR43547:SF2">
    <property type="entry name" value="HYBRID SIGNAL TRANSDUCTION HISTIDINE KINASE C"/>
    <property type="match status" value="1"/>
</dbReference>
<keyword evidence="8" id="KW-0418">Kinase</keyword>
<dbReference type="InterPro" id="IPR011123">
    <property type="entry name" value="Y_Y_Y"/>
</dbReference>
<dbReference type="Proteomes" id="UP000663929">
    <property type="component" value="Chromosome"/>
</dbReference>
<dbReference type="GO" id="GO:0005524">
    <property type="term" value="F:ATP binding"/>
    <property type="evidence" value="ECO:0007669"/>
    <property type="project" value="UniProtKB-KW"/>
</dbReference>
<dbReference type="EC" id="2.7.13.3" evidence="3"/>
<dbReference type="PRINTS" id="PR00344">
    <property type="entry name" value="BCTRLSENSOR"/>
</dbReference>
<dbReference type="InterPro" id="IPR004358">
    <property type="entry name" value="Sig_transdc_His_kin-like_C"/>
</dbReference>
<keyword evidence="7" id="KW-0547">Nucleotide-binding</keyword>
<dbReference type="Gene3D" id="3.30.565.10">
    <property type="entry name" value="Histidine kinase-like ATPase, C-terminal domain"/>
    <property type="match status" value="1"/>
</dbReference>
<dbReference type="PROSITE" id="PS50109">
    <property type="entry name" value="HIS_KIN"/>
    <property type="match status" value="1"/>
</dbReference>
<dbReference type="RefSeq" id="WP_237378717.1">
    <property type="nucleotide sequence ID" value="NZ_CP071793.1"/>
</dbReference>
<dbReference type="Pfam" id="PF07495">
    <property type="entry name" value="Y_Y_Y"/>
    <property type="match status" value="1"/>
</dbReference>
<evidence type="ECO:0000256" key="6">
    <source>
        <dbReference type="ARBA" id="ARBA00022679"/>
    </source>
</evidence>
<dbReference type="InterPro" id="IPR029016">
    <property type="entry name" value="GAF-like_dom_sf"/>
</dbReference>
<keyword evidence="14" id="KW-1185">Reference proteome</keyword>
<sequence>MLVTLHGSIPSPFRILLLIGLLACGQGHGLRAGSLRAFSNLSVEDGLSQGTIYCIFQDSYGFMWFGTRDGLNRFDGYEFKVFRNRSDRADSLPDNAIHSIVEPRPGYLWLGTEGGGIAEMDLATERFRIFKHDPDRERSLSSDYIKDMMVVENGDVWVATFKGLNRYRAEDGVFERIRLTLPEGKRLPSIRVLAESPSGHLFLGCDQQGLLRLHPDSGVLESIGHPSGLPADDIEALHADGYGALWVGTGQDGLFHARKASEPFRAFAPSNAMPRRVLSVLQDRRGAYWVGTEDQGLFHFDPQTTTWQHKPLRPAQRDFSASTIILSLLEDRTGVIWIGTDGDGIYRLNPQSAQFGHLMEGVVIRCFAQEDARSVWVGTFGHGLFHLALDGAVLEQYHRDNVAEHGFDSNSTMSVCVDRSGRVWAGSDGNGLFMRERKGMPFEAFQHDPEDPESISGNNIWSIYEDRAHRIWVGTEFHGLNLVNPTRPGRFTRFRADGRPGSISDDEVWVIYQDREDRLWVGTEHGGLNLFLGETRGFRAFRADPHRGESLSSDHIKTVYQDSHHRLWVGTTQGLNLFHGEERGFTAYHMRDGLPNNVVYSVLEDEAGFLWVSTNKGIAKFDPNAVAFETYSAKDGLQDNEFNTGAYLEGIDGRFFLGGVNGFNEFFPGTIEPDRMPPAIVLTELLIYNRKLPIEVPRGDRGATTTSLPRALFAMDEIVLGAKDRMVTFAFAGLHFANPQQNRYLYKLEGIDDHWIETHGANRRATYTHLPAGEYRFMVKAANQDGVWNETPARIHVRVLPPWWWSRWAQFGYAVSLLLLGCSYVFRQKRIQRYLASEVAARTSDLRQKNQELRTVDKMVRAINSVASLTNFLRMLVELLPFRGKIQRARALTYDPYNDYFCFQGVLGWDEQILAPIQIGERELRERYVSLLKELQEDLFCWTVHMPGTGERALFGTEIPASILVLRVRDDQRTWGYLLFENMEDPHAFSDLDFSFMPLLKQHLVSAFSKTRILEDLKRLNVRKNEFLGIVAHDLRSPISGLIMWAQCMRETIQSEEMNIGEHLEMLDKFERTTREMERLLKELLDISAIEAGTVRLELDTVDLAQITEEVVLRYSHAARKKNITLALDPPETRMLVYADGLKLSEILDNLISNAVKYSYPDGHVRVSFDGAGEFVTTSVRDVGQGMTHEDKQKVFGAFTKLSARPTGGESSTGLGLAIVKKLVAVQGGKVWVESEKGKGSCFSFTLPASDEVPPAEAEPYTLSTRAK</sequence>
<evidence type="ECO:0000259" key="12">
    <source>
        <dbReference type="PROSITE" id="PS50109"/>
    </source>
</evidence>
<dbReference type="Gene3D" id="1.10.287.130">
    <property type="match status" value="1"/>
</dbReference>
<dbReference type="Pfam" id="PF00512">
    <property type="entry name" value="HisKA"/>
    <property type="match status" value="1"/>
</dbReference>
<dbReference type="GO" id="GO:0005886">
    <property type="term" value="C:plasma membrane"/>
    <property type="evidence" value="ECO:0007669"/>
    <property type="project" value="UniProtKB-SubCell"/>
</dbReference>
<evidence type="ECO:0000256" key="9">
    <source>
        <dbReference type="ARBA" id="ARBA00022840"/>
    </source>
</evidence>